<keyword evidence="1" id="KW-0812">Transmembrane</keyword>
<dbReference type="EMBL" id="JAKNID010000002">
    <property type="protein sequence ID" value="MCG4563984.1"/>
    <property type="molecule type" value="Genomic_DNA"/>
</dbReference>
<evidence type="ECO:0000256" key="1">
    <source>
        <dbReference type="SAM" id="Phobius"/>
    </source>
</evidence>
<feature type="transmembrane region" description="Helical" evidence="1">
    <location>
        <begin position="37"/>
        <end position="55"/>
    </location>
</feature>
<proteinExistence type="predicted"/>
<feature type="transmembrane region" description="Helical" evidence="1">
    <location>
        <begin position="12"/>
        <end position="31"/>
    </location>
</feature>
<keyword evidence="3" id="KW-1185">Reference proteome</keyword>
<dbReference type="AlphaFoldDB" id="A0A9Q4AAN6"/>
<keyword evidence="1" id="KW-1133">Transmembrane helix</keyword>
<dbReference type="RefSeq" id="WP_154484547.1">
    <property type="nucleotide sequence ID" value="NZ_JAHLOA010000004.1"/>
</dbReference>
<accession>A0A9Q4AAN6</accession>
<evidence type="ECO:0000313" key="2">
    <source>
        <dbReference type="EMBL" id="MCG4563984.1"/>
    </source>
</evidence>
<evidence type="ECO:0000313" key="3">
    <source>
        <dbReference type="Proteomes" id="UP001108123"/>
    </source>
</evidence>
<comment type="caution">
    <text evidence="2">The sequence shown here is derived from an EMBL/GenBank/DDBJ whole genome shotgun (WGS) entry which is preliminary data.</text>
</comment>
<reference evidence="2" key="1">
    <citation type="submission" date="2022-01" db="EMBL/GenBank/DDBJ databases">
        <title>Collection of gut derived symbiotic bacterial strains cultured from healthy donors.</title>
        <authorList>
            <person name="Lin H."/>
            <person name="Kohout C."/>
            <person name="Waligurski E."/>
            <person name="Pamer E.G."/>
        </authorList>
    </citation>
    <scope>NUCLEOTIDE SEQUENCE</scope>
    <source>
        <strain evidence="2">MSK.14.39</strain>
    </source>
</reference>
<protein>
    <submittedName>
        <fullName evidence="2">Uncharacterized protein</fullName>
    </submittedName>
</protein>
<name>A0A9Q4AAN6_9FIRM</name>
<organism evidence="2 3">
    <name type="scientific">Anaerosalibacter bizertensis</name>
    <dbReference type="NCBI Taxonomy" id="932217"/>
    <lineage>
        <taxon>Bacteria</taxon>
        <taxon>Bacillati</taxon>
        <taxon>Bacillota</taxon>
        <taxon>Tissierellia</taxon>
        <taxon>Tissierellales</taxon>
        <taxon>Sporanaerobacteraceae</taxon>
        <taxon>Anaerosalibacter</taxon>
    </lineage>
</organism>
<dbReference type="Proteomes" id="UP001108123">
    <property type="component" value="Unassembled WGS sequence"/>
</dbReference>
<keyword evidence="1" id="KW-0472">Membrane</keyword>
<gene>
    <name evidence="2" type="ORF">L0P62_00835</name>
</gene>
<sequence>MKKFFRKIHYRWTVEKIFGFLLVLIGTLIILKVVPSSIWFFIFGLIFICAGLYFIKNG</sequence>